<dbReference type="Proteomes" id="UP000494256">
    <property type="component" value="Unassembled WGS sequence"/>
</dbReference>
<comment type="subunit">
    <text evidence="5">Homotetramer.</text>
</comment>
<organism evidence="12 14">
    <name type="scientific">Arctia plantaginis</name>
    <name type="common">Wood tiger moth</name>
    <name type="synonym">Phalaena plantaginis</name>
    <dbReference type="NCBI Taxonomy" id="874455"/>
    <lineage>
        <taxon>Eukaryota</taxon>
        <taxon>Metazoa</taxon>
        <taxon>Ecdysozoa</taxon>
        <taxon>Arthropoda</taxon>
        <taxon>Hexapoda</taxon>
        <taxon>Insecta</taxon>
        <taxon>Pterygota</taxon>
        <taxon>Neoptera</taxon>
        <taxon>Endopterygota</taxon>
        <taxon>Lepidoptera</taxon>
        <taxon>Glossata</taxon>
        <taxon>Ditrysia</taxon>
        <taxon>Noctuoidea</taxon>
        <taxon>Erebidae</taxon>
        <taxon>Arctiinae</taxon>
        <taxon>Arctia</taxon>
    </lineage>
</organism>
<keyword evidence="9" id="KW-0862">Zinc</keyword>
<evidence type="ECO:0000313" key="14">
    <source>
        <dbReference type="Proteomes" id="UP000494106"/>
    </source>
</evidence>
<evidence type="ECO:0000256" key="6">
    <source>
        <dbReference type="ARBA" id="ARBA00012863"/>
    </source>
</evidence>
<evidence type="ECO:0000313" key="12">
    <source>
        <dbReference type="EMBL" id="CAB3236398.1"/>
    </source>
</evidence>
<evidence type="ECO:0000256" key="1">
    <source>
        <dbReference type="ARBA" id="ARBA00001756"/>
    </source>
</evidence>
<evidence type="ECO:0000256" key="10">
    <source>
        <dbReference type="SAM" id="MobiDB-lite"/>
    </source>
</evidence>
<dbReference type="InterPro" id="IPR017593">
    <property type="entry name" value="Allantoinase"/>
</dbReference>
<comment type="cofactor">
    <cofactor evidence="2">
        <name>Zn(2+)</name>
        <dbReference type="ChEBI" id="CHEBI:29105"/>
    </cofactor>
</comment>
<evidence type="ECO:0000256" key="4">
    <source>
        <dbReference type="ARBA" id="ARBA00010368"/>
    </source>
</evidence>
<dbReference type="InterPro" id="IPR006680">
    <property type="entry name" value="Amidohydro-rel"/>
</dbReference>
<dbReference type="SUPFAM" id="SSF51556">
    <property type="entry name" value="Metallo-dependent hydrolases"/>
    <property type="match status" value="1"/>
</dbReference>
<evidence type="ECO:0000313" key="13">
    <source>
        <dbReference type="EMBL" id="CAB3242105.1"/>
    </source>
</evidence>
<protein>
    <recommendedName>
        <fullName evidence="6">allantoinase</fullName>
        <ecNumber evidence="6">3.5.2.5</ecNumber>
    </recommendedName>
</protein>
<evidence type="ECO:0000256" key="7">
    <source>
        <dbReference type="ARBA" id="ARBA00022723"/>
    </source>
</evidence>
<dbReference type="InterPro" id="IPR011059">
    <property type="entry name" value="Metal-dep_hydrolase_composite"/>
</dbReference>
<evidence type="ECO:0000259" key="11">
    <source>
        <dbReference type="Pfam" id="PF01979"/>
    </source>
</evidence>
<gene>
    <name evidence="12" type="ORF">APLA_LOCUS6524</name>
    <name evidence="13" type="ORF">APLA_LOCUS9801</name>
</gene>
<name>A0A8S0ZVT8_ARCPL</name>
<dbReference type="GO" id="GO:0000256">
    <property type="term" value="P:allantoin catabolic process"/>
    <property type="evidence" value="ECO:0007669"/>
    <property type="project" value="InterPro"/>
</dbReference>
<dbReference type="InterPro" id="IPR002195">
    <property type="entry name" value="Dihydroorotase_CS"/>
</dbReference>
<dbReference type="AlphaFoldDB" id="A0A8S0ZVT8"/>
<keyword evidence="14" id="KW-1185">Reference proteome</keyword>
<dbReference type="EMBL" id="CADEBD010000312">
    <property type="protein sequence ID" value="CAB3242105.1"/>
    <property type="molecule type" value="Genomic_DNA"/>
</dbReference>
<dbReference type="GO" id="GO:0008270">
    <property type="term" value="F:zinc ion binding"/>
    <property type="evidence" value="ECO:0007669"/>
    <property type="project" value="InterPro"/>
</dbReference>
<dbReference type="Proteomes" id="UP000494106">
    <property type="component" value="Unassembled WGS sequence"/>
</dbReference>
<accession>A0A8S0ZVT8</accession>
<sequence length="471" mass="51324">MVLTERQLFLSSRVVADGVIIPNGGVLVDENGLIEKIVTKKQADDIIKESDGKIKVVDGGDLVLLAGVVDSHVHVNEPGRTAWEGFQTATSAAASGGITTIVDMPLNSIPPTTTVKNLKTKVASAKENVYVDVAFWGGVIPGNEDSLRDLVKAGVVGFKCFLCPSGVKEFPNVGPRDLEKTFDALEGTGSVLAFHAELEEDNDGPPSSKKIKKKDPEEYSTYLESRPPTMELDAVSLIKDFVSKTDVRVHVVHVSSADVVPLLVEARKARAAKDHQAWRAGVTAETCHHYLTFSADDIPKGKSEYKCAPPIRDKENKERLWDYLLDDNLDLVVSDHSPCTPDLKTSNNLEAWGGISSVQFGLSLFWTAASSRGLDLTTISKYLSAGPAKLCGLQNRKGALEPGLDADLIFFDPDAYFIVSTEIIRHKNKLTPYIGRELKGVVKKTYLRGQLIYENNDIVGEPKGKLLLNDI</sequence>
<dbReference type="GO" id="GO:0004038">
    <property type="term" value="F:allantoinase activity"/>
    <property type="evidence" value="ECO:0007669"/>
    <property type="project" value="UniProtKB-EC"/>
</dbReference>
<evidence type="ECO:0000256" key="3">
    <source>
        <dbReference type="ARBA" id="ARBA00004968"/>
    </source>
</evidence>
<reference evidence="14 15" key="1">
    <citation type="submission" date="2020-04" db="EMBL/GenBank/DDBJ databases">
        <authorList>
            <person name="Wallbank WR R."/>
            <person name="Pardo Diaz C."/>
            <person name="Kozak K."/>
            <person name="Martin S."/>
            <person name="Jiggins C."/>
            <person name="Moest M."/>
            <person name="Warren A I."/>
            <person name="Byers J.R.P. K."/>
            <person name="Montejo-Kovacevich G."/>
            <person name="Yen C E."/>
        </authorList>
    </citation>
    <scope>NUCLEOTIDE SEQUENCE [LARGE SCALE GENOMIC DNA]</scope>
</reference>
<proteinExistence type="inferred from homology"/>
<keyword evidence="8" id="KW-0378">Hydrolase</keyword>
<evidence type="ECO:0000256" key="2">
    <source>
        <dbReference type="ARBA" id="ARBA00001947"/>
    </source>
</evidence>
<dbReference type="Pfam" id="PF01979">
    <property type="entry name" value="Amidohydro_1"/>
    <property type="match status" value="1"/>
</dbReference>
<dbReference type="SUPFAM" id="SSF51338">
    <property type="entry name" value="Composite domain of metallo-dependent hydrolases"/>
    <property type="match status" value="1"/>
</dbReference>
<dbReference type="InterPro" id="IPR032466">
    <property type="entry name" value="Metal_Hydrolase"/>
</dbReference>
<dbReference type="FunFam" id="3.20.20.140:FF:000032">
    <property type="entry name" value="Allantoinase Dal1"/>
    <property type="match status" value="1"/>
</dbReference>
<comment type="catalytic activity">
    <reaction evidence="1">
        <text>(S)-allantoin + H2O = allantoate + H(+)</text>
        <dbReference type="Rhea" id="RHEA:17029"/>
        <dbReference type="ChEBI" id="CHEBI:15377"/>
        <dbReference type="ChEBI" id="CHEBI:15378"/>
        <dbReference type="ChEBI" id="CHEBI:15678"/>
        <dbReference type="ChEBI" id="CHEBI:17536"/>
        <dbReference type="EC" id="3.5.2.5"/>
    </reaction>
</comment>
<comment type="caution">
    <text evidence="12">The sequence shown here is derived from an EMBL/GenBank/DDBJ whole genome shotgun (WGS) entry which is preliminary data.</text>
</comment>
<dbReference type="Gene3D" id="3.20.20.140">
    <property type="entry name" value="Metal-dependent hydrolases"/>
    <property type="match status" value="1"/>
</dbReference>
<dbReference type="PANTHER" id="PTHR43668:SF2">
    <property type="entry name" value="ALLANTOINASE"/>
    <property type="match status" value="1"/>
</dbReference>
<comment type="pathway">
    <text evidence="3">Nitrogen metabolism; (S)-allantoin degradation; allantoate from (S)-allantoin: step 1/1.</text>
</comment>
<dbReference type="OrthoDB" id="1924787at2759"/>
<feature type="region of interest" description="Disordered" evidence="10">
    <location>
        <begin position="198"/>
        <end position="223"/>
    </location>
</feature>
<dbReference type="PANTHER" id="PTHR43668">
    <property type="entry name" value="ALLANTOINASE"/>
    <property type="match status" value="1"/>
</dbReference>
<evidence type="ECO:0000256" key="8">
    <source>
        <dbReference type="ARBA" id="ARBA00022801"/>
    </source>
</evidence>
<dbReference type="NCBIfam" id="TIGR03178">
    <property type="entry name" value="allantoinase"/>
    <property type="match status" value="1"/>
</dbReference>
<feature type="domain" description="Amidohydrolase-related" evidence="11">
    <location>
        <begin position="63"/>
        <end position="451"/>
    </location>
</feature>
<dbReference type="GO" id="GO:0005737">
    <property type="term" value="C:cytoplasm"/>
    <property type="evidence" value="ECO:0007669"/>
    <property type="project" value="TreeGrafter"/>
</dbReference>
<dbReference type="InterPro" id="IPR050138">
    <property type="entry name" value="DHOase/Allantoinase_Hydrolase"/>
</dbReference>
<evidence type="ECO:0000256" key="5">
    <source>
        <dbReference type="ARBA" id="ARBA00011881"/>
    </source>
</evidence>
<comment type="similarity">
    <text evidence="4">Belongs to the metallo-dependent hydrolases superfamily. Allantoinase family.</text>
</comment>
<dbReference type="PROSITE" id="PS00482">
    <property type="entry name" value="DIHYDROOROTASE_1"/>
    <property type="match status" value="1"/>
</dbReference>
<dbReference type="GO" id="GO:0006145">
    <property type="term" value="P:purine nucleobase catabolic process"/>
    <property type="evidence" value="ECO:0007669"/>
    <property type="project" value="TreeGrafter"/>
</dbReference>
<evidence type="ECO:0000256" key="9">
    <source>
        <dbReference type="ARBA" id="ARBA00022833"/>
    </source>
</evidence>
<dbReference type="EC" id="3.5.2.5" evidence="6"/>
<keyword evidence="7" id="KW-0479">Metal-binding</keyword>
<dbReference type="EMBL" id="CADEBC010000487">
    <property type="protein sequence ID" value="CAB3236398.1"/>
    <property type="molecule type" value="Genomic_DNA"/>
</dbReference>
<evidence type="ECO:0000313" key="15">
    <source>
        <dbReference type="Proteomes" id="UP000494256"/>
    </source>
</evidence>
<dbReference type="GO" id="GO:0050897">
    <property type="term" value="F:cobalt ion binding"/>
    <property type="evidence" value="ECO:0007669"/>
    <property type="project" value="InterPro"/>
</dbReference>